<organism evidence="1 2">
    <name type="scientific">Shewanella pealeana (strain ATCC 700345 / ANG-SQ1)</name>
    <dbReference type="NCBI Taxonomy" id="398579"/>
    <lineage>
        <taxon>Bacteria</taxon>
        <taxon>Pseudomonadati</taxon>
        <taxon>Pseudomonadota</taxon>
        <taxon>Gammaproteobacteria</taxon>
        <taxon>Alteromonadales</taxon>
        <taxon>Shewanellaceae</taxon>
        <taxon>Shewanella</taxon>
    </lineage>
</organism>
<reference evidence="1 2" key="1">
    <citation type="submission" date="2007-10" db="EMBL/GenBank/DDBJ databases">
        <title>Complete sequence of Shewanella pealeana ATCC 700345.</title>
        <authorList>
            <consortium name="US DOE Joint Genome Institute"/>
            <person name="Copeland A."/>
            <person name="Lucas S."/>
            <person name="Lapidus A."/>
            <person name="Barry K."/>
            <person name="Glavina del Rio T."/>
            <person name="Dalin E."/>
            <person name="Tice H."/>
            <person name="Pitluck S."/>
            <person name="Chertkov O."/>
            <person name="Brettin T."/>
            <person name="Bruce D."/>
            <person name="Detter J.C."/>
            <person name="Han C."/>
            <person name="Schmutz J."/>
            <person name="Larimer F."/>
            <person name="Land M."/>
            <person name="Hauser L."/>
            <person name="Kyrpides N."/>
            <person name="Kim E."/>
            <person name="Zhao J.-S.Z."/>
            <person name="Manno D."/>
            <person name="Hawari J."/>
            <person name="Richardson P."/>
        </authorList>
    </citation>
    <scope>NUCLEOTIDE SEQUENCE [LARGE SCALE GENOMIC DNA]</scope>
    <source>
        <strain evidence="2">ATCC 700345 / ANG-SQ1</strain>
    </source>
</reference>
<protein>
    <submittedName>
        <fullName evidence="1">NAD-dependent epimerase/dehydratase</fullName>
    </submittedName>
</protein>
<dbReference type="eggNOG" id="COG0451">
    <property type="taxonomic scope" value="Bacteria"/>
</dbReference>
<dbReference type="PANTHER" id="PTHR48079:SF6">
    <property type="entry name" value="NAD(P)-BINDING DOMAIN-CONTAINING PROTEIN-RELATED"/>
    <property type="match status" value="1"/>
</dbReference>
<evidence type="ECO:0000313" key="1">
    <source>
        <dbReference type="EMBL" id="ABV87016.1"/>
    </source>
</evidence>
<dbReference type="STRING" id="398579.Spea_1692"/>
<dbReference type="RefSeq" id="WP_012154936.1">
    <property type="nucleotide sequence ID" value="NC_009901.1"/>
</dbReference>
<accession>A8H379</accession>
<dbReference type="PANTHER" id="PTHR48079">
    <property type="entry name" value="PROTEIN YEEZ"/>
    <property type="match status" value="1"/>
</dbReference>
<dbReference type="GO" id="GO:0005737">
    <property type="term" value="C:cytoplasm"/>
    <property type="evidence" value="ECO:0007669"/>
    <property type="project" value="TreeGrafter"/>
</dbReference>
<dbReference type="Gene3D" id="3.40.50.720">
    <property type="entry name" value="NAD(P)-binding Rossmann-like Domain"/>
    <property type="match status" value="1"/>
</dbReference>
<proteinExistence type="predicted"/>
<dbReference type="InterPro" id="IPR036291">
    <property type="entry name" value="NAD(P)-bd_dom_sf"/>
</dbReference>
<dbReference type="EMBL" id="CP000851">
    <property type="protein sequence ID" value="ABV87016.1"/>
    <property type="molecule type" value="Genomic_DNA"/>
</dbReference>
<name>A8H379_SHEPA</name>
<gene>
    <name evidence="1" type="ordered locus">Spea_1692</name>
</gene>
<sequence>MINSVCIVGCGWFGLPLAKALNDRGVKVYGSKRVQSEALLLKEQGIEGFRLDLDNDEQLIQDKTEICEALKADCLVINIPPGLRKDPQAYLQRLTKLKQLITVHNYKKLIFVSTTGVYPQVDKVLAERDAIAHSEISDKLLQAEAMFADLDNSIIVRFAGLVGPKRHPGRFLAGKVDLPSASGAVNLVHLNDCILAVSALLFNGGASDVYNVCAPVHPTRQAFYTHAAKTLGLSEPQFLDDGLITGNNAEVALDNGSLNHGTQISGKQISSERLCSELDFEFQFSDPIDMLLAC</sequence>
<dbReference type="HOGENOM" id="CLU_007383_11_1_6"/>
<dbReference type="InterPro" id="IPR051783">
    <property type="entry name" value="NAD(P)-dependent_oxidoreduct"/>
</dbReference>
<dbReference type="OrthoDB" id="751203at2"/>
<dbReference type="Proteomes" id="UP000002608">
    <property type="component" value="Chromosome"/>
</dbReference>
<dbReference type="KEGG" id="spl:Spea_1692"/>
<dbReference type="GO" id="GO:0004029">
    <property type="term" value="F:aldehyde dehydrogenase (NAD+) activity"/>
    <property type="evidence" value="ECO:0007669"/>
    <property type="project" value="TreeGrafter"/>
</dbReference>
<evidence type="ECO:0000313" key="2">
    <source>
        <dbReference type="Proteomes" id="UP000002608"/>
    </source>
</evidence>
<dbReference type="SUPFAM" id="SSF51735">
    <property type="entry name" value="NAD(P)-binding Rossmann-fold domains"/>
    <property type="match status" value="1"/>
</dbReference>
<keyword evidence="2" id="KW-1185">Reference proteome</keyword>
<dbReference type="AlphaFoldDB" id="A8H379"/>